<dbReference type="NCBIfam" id="NF033580">
    <property type="entry name" value="transpos_IS5_3"/>
    <property type="match status" value="1"/>
</dbReference>
<evidence type="ECO:0000313" key="3">
    <source>
        <dbReference type="EMBL" id="MER6271499.1"/>
    </source>
</evidence>
<dbReference type="PANTHER" id="PTHR46637">
    <property type="entry name" value="TIS1421-TRANSPOSASE PROTEIN A"/>
    <property type="match status" value="1"/>
</dbReference>
<organism evidence="3 4">
    <name type="scientific">Streptomyces sp. 900105755</name>
    <dbReference type="NCBI Taxonomy" id="3154389"/>
    <lineage>
        <taxon>Bacteria</taxon>
        <taxon>Bacillati</taxon>
        <taxon>Actinomycetota</taxon>
        <taxon>Actinomycetes</taxon>
        <taxon>Kitasatosporales</taxon>
        <taxon>Streptomycetaceae</taxon>
        <taxon>Streptomyces</taxon>
    </lineage>
</organism>
<evidence type="ECO:0000259" key="1">
    <source>
        <dbReference type="Pfam" id="PF01609"/>
    </source>
</evidence>
<name>A0ABV1TP37_9ACTN</name>
<dbReference type="InterPro" id="IPR025161">
    <property type="entry name" value="IS402-like_dom"/>
</dbReference>
<feature type="domain" description="Transposase IS4-like" evidence="1">
    <location>
        <begin position="95"/>
        <end position="275"/>
    </location>
</feature>
<proteinExistence type="predicted"/>
<dbReference type="InterPro" id="IPR002559">
    <property type="entry name" value="Transposase_11"/>
</dbReference>
<dbReference type="InterPro" id="IPR052909">
    <property type="entry name" value="Transposase_6_like"/>
</dbReference>
<keyword evidence="4" id="KW-1185">Reference proteome</keyword>
<protein>
    <submittedName>
        <fullName evidence="3">IS5 family transposase</fullName>
    </submittedName>
</protein>
<evidence type="ECO:0000259" key="2">
    <source>
        <dbReference type="Pfam" id="PF13340"/>
    </source>
</evidence>
<dbReference type="Pfam" id="PF13340">
    <property type="entry name" value="DUF4096"/>
    <property type="match status" value="1"/>
</dbReference>
<dbReference type="RefSeq" id="WP_351959877.1">
    <property type="nucleotide sequence ID" value="NZ_JBEOZM010000016.1"/>
</dbReference>
<dbReference type="PANTHER" id="PTHR46637:SF1">
    <property type="entry name" value="BLL5188 PROTEIN"/>
    <property type="match status" value="1"/>
</dbReference>
<gene>
    <name evidence="3" type="ORF">ABT211_30025</name>
</gene>
<dbReference type="Pfam" id="PF01609">
    <property type="entry name" value="DDE_Tnp_1"/>
    <property type="match status" value="1"/>
</dbReference>
<reference evidence="3 4" key="1">
    <citation type="submission" date="2024-06" db="EMBL/GenBank/DDBJ databases">
        <title>The Natural Products Discovery Center: Release of the First 8490 Sequenced Strains for Exploring Actinobacteria Biosynthetic Diversity.</title>
        <authorList>
            <person name="Kalkreuter E."/>
            <person name="Kautsar S.A."/>
            <person name="Yang D."/>
            <person name="Bader C.D."/>
            <person name="Teijaro C.N."/>
            <person name="Fluegel L."/>
            <person name="Davis C.M."/>
            <person name="Simpson J.R."/>
            <person name="Lauterbach L."/>
            <person name="Steele A.D."/>
            <person name="Gui C."/>
            <person name="Meng S."/>
            <person name="Li G."/>
            <person name="Viehrig K."/>
            <person name="Ye F."/>
            <person name="Su P."/>
            <person name="Kiefer A.F."/>
            <person name="Nichols A."/>
            <person name="Cepeda A.J."/>
            <person name="Yan W."/>
            <person name="Fan B."/>
            <person name="Jiang Y."/>
            <person name="Adhikari A."/>
            <person name="Zheng C.-J."/>
            <person name="Schuster L."/>
            <person name="Cowan T.M."/>
            <person name="Smanski M.J."/>
            <person name="Chevrette M.G."/>
            <person name="De Carvalho L.P.S."/>
            <person name="Shen B."/>
        </authorList>
    </citation>
    <scope>NUCLEOTIDE SEQUENCE [LARGE SCALE GENOMIC DNA]</scope>
    <source>
        <strain evidence="3 4">NPDC001694</strain>
    </source>
</reference>
<accession>A0ABV1TP37</accession>
<feature type="domain" description="Insertion element IS402-like" evidence="2">
    <location>
        <begin position="7"/>
        <end position="78"/>
    </location>
</feature>
<sequence length="304" mass="33705">MPGPLVISDAMWDRIEPLMPADPVRGRRWADHRRTLEAIAWKYRTNSPWRDLPDELGPFQTAHKRLIRWAVDGTWERILAAVLAAADADDDLDWTVSVDSTVVRAHQHAAGARKKGAAHPGEPADHALGLSRGGLSTKVHLAADGRARPLAFTITAGQAGDAPAFETVMSRIRVPRTGPGRPRTRPLAVLADRAYSSRAVCSHLRRRGIRGVIPQPSDQVGHRLRRGRLRGRPPSFDSEAYKQRNTVDRCINRLKQWRGLATRTDKLATAYQAALHCRLRARRPEIPAGTALRPHRPPLHPGTG</sequence>
<dbReference type="EMBL" id="JBEOZM010000016">
    <property type="protein sequence ID" value="MER6271499.1"/>
    <property type="molecule type" value="Genomic_DNA"/>
</dbReference>
<comment type="caution">
    <text evidence="3">The sequence shown here is derived from an EMBL/GenBank/DDBJ whole genome shotgun (WGS) entry which is preliminary data.</text>
</comment>
<dbReference type="Proteomes" id="UP001490365">
    <property type="component" value="Unassembled WGS sequence"/>
</dbReference>
<evidence type="ECO:0000313" key="4">
    <source>
        <dbReference type="Proteomes" id="UP001490365"/>
    </source>
</evidence>